<evidence type="ECO:0000313" key="3">
    <source>
        <dbReference type="Proteomes" id="UP000568022"/>
    </source>
</evidence>
<dbReference type="AlphaFoldDB" id="A0A7W8FDB2"/>
<organism evidence="2 3">
    <name type="scientific">Streptomyces griseoloalbus</name>
    <dbReference type="NCBI Taxonomy" id="67303"/>
    <lineage>
        <taxon>Bacteria</taxon>
        <taxon>Bacillati</taxon>
        <taxon>Actinomycetota</taxon>
        <taxon>Actinomycetes</taxon>
        <taxon>Kitasatosporales</taxon>
        <taxon>Streptomycetaceae</taxon>
        <taxon>Streptomyces</taxon>
    </lineage>
</organism>
<keyword evidence="3" id="KW-1185">Reference proteome</keyword>
<protein>
    <submittedName>
        <fullName evidence="2">Transcriptional regulator with XRE-family HTH domain</fullName>
    </submittedName>
</protein>
<evidence type="ECO:0000259" key="1">
    <source>
        <dbReference type="PROSITE" id="PS50943"/>
    </source>
</evidence>
<dbReference type="EMBL" id="JACHJE010000033">
    <property type="protein sequence ID" value="MBB5130250.1"/>
    <property type="molecule type" value="Genomic_DNA"/>
</dbReference>
<dbReference type="Pfam" id="PF01381">
    <property type="entry name" value="HTH_3"/>
    <property type="match status" value="1"/>
</dbReference>
<accession>A0A7W8FDB2</accession>
<feature type="domain" description="HTH cro/C1-type" evidence="1">
    <location>
        <begin position="26"/>
        <end position="72"/>
    </location>
</feature>
<reference evidence="2 3" key="1">
    <citation type="submission" date="2020-08" db="EMBL/GenBank/DDBJ databases">
        <title>Genomic Encyclopedia of Type Strains, Phase III (KMG-III): the genomes of soil and plant-associated and newly described type strains.</title>
        <authorList>
            <person name="Whitman W."/>
        </authorList>
    </citation>
    <scope>NUCLEOTIDE SEQUENCE [LARGE SCALE GENOMIC DNA]</scope>
    <source>
        <strain evidence="2 3">CECT 3226</strain>
    </source>
</reference>
<proteinExistence type="predicted"/>
<dbReference type="InterPro" id="IPR010982">
    <property type="entry name" value="Lambda_DNA-bd_dom_sf"/>
</dbReference>
<dbReference type="SUPFAM" id="SSF47413">
    <property type="entry name" value="lambda repressor-like DNA-binding domains"/>
    <property type="match status" value="1"/>
</dbReference>
<evidence type="ECO:0000313" key="2">
    <source>
        <dbReference type="EMBL" id="MBB5130250.1"/>
    </source>
</evidence>
<dbReference type="Gene3D" id="1.10.260.40">
    <property type="entry name" value="lambda repressor-like DNA-binding domains"/>
    <property type="match status" value="1"/>
</dbReference>
<name>A0A7W8FDB2_9ACTN</name>
<gene>
    <name evidence="2" type="ORF">FHS32_007047</name>
</gene>
<dbReference type="CDD" id="cd00093">
    <property type="entry name" value="HTH_XRE"/>
    <property type="match status" value="1"/>
</dbReference>
<dbReference type="GO" id="GO:0003677">
    <property type="term" value="F:DNA binding"/>
    <property type="evidence" value="ECO:0007669"/>
    <property type="project" value="InterPro"/>
</dbReference>
<dbReference type="Proteomes" id="UP000568022">
    <property type="component" value="Unassembled WGS sequence"/>
</dbReference>
<dbReference type="InterPro" id="IPR001387">
    <property type="entry name" value="Cro/C1-type_HTH"/>
</dbReference>
<dbReference type="PROSITE" id="PS50943">
    <property type="entry name" value="HTH_CROC1"/>
    <property type="match status" value="1"/>
</dbReference>
<comment type="caution">
    <text evidence="2">The sequence shown here is derived from an EMBL/GenBank/DDBJ whole genome shotgun (WGS) entry which is preliminary data.</text>
</comment>
<sequence length="94" mass="10369">MSRRWTLRSIPFFEHCMQNPGPLVPYSIRTLAEASGVKRGVIERLLNGTQRTVDVDDAIALAEALGVSINPLFAPPASPYQIRTSLFQAPTSEE</sequence>